<dbReference type="EMBL" id="BAABIB010000111">
    <property type="protein sequence ID" value="GAA4658474.1"/>
    <property type="molecule type" value="Genomic_DNA"/>
</dbReference>
<protein>
    <recommendedName>
        <fullName evidence="1">DUF6194 domain-containing protein</fullName>
    </recommendedName>
</protein>
<evidence type="ECO:0000313" key="3">
    <source>
        <dbReference type="Proteomes" id="UP001500192"/>
    </source>
</evidence>
<keyword evidence="3" id="KW-1185">Reference proteome</keyword>
<dbReference type="Proteomes" id="UP001500192">
    <property type="component" value="Unassembled WGS sequence"/>
</dbReference>
<evidence type="ECO:0000259" key="1">
    <source>
        <dbReference type="Pfam" id="PF19694"/>
    </source>
</evidence>
<name>A0ABP8VDA6_9PSEU</name>
<proteinExistence type="predicted"/>
<reference evidence="3" key="1">
    <citation type="journal article" date="2019" name="Int. J. Syst. Evol. Microbiol.">
        <title>The Global Catalogue of Microorganisms (GCM) 10K type strain sequencing project: providing services to taxonomists for standard genome sequencing and annotation.</title>
        <authorList>
            <consortium name="The Broad Institute Genomics Platform"/>
            <consortium name="The Broad Institute Genome Sequencing Center for Infectious Disease"/>
            <person name="Wu L."/>
            <person name="Ma J."/>
        </authorList>
    </citation>
    <scope>NUCLEOTIDE SEQUENCE [LARGE SCALE GENOMIC DNA]</scope>
    <source>
        <strain evidence="3">JCM 18054</strain>
    </source>
</reference>
<accession>A0ABP8VDA6</accession>
<gene>
    <name evidence="2" type="ORF">GCM10023214_57490</name>
</gene>
<organism evidence="2 3">
    <name type="scientific">Amycolatopsis dongchuanensis</name>
    <dbReference type="NCBI Taxonomy" id="1070866"/>
    <lineage>
        <taxon>Bacteria</taxon>
        <taxon>Bacillati</taxon>
        <taxon>Actinomycetota</taxon>
        <taxon>Actinomycetes</taxon>
        <taxon>Pseudonocardiales</taxon>
        <taxon>Pseudonocardiaceae</taxon>
        <taxon>Amycolatopsis</taxon>
    </lineage>
</organism>
<dbReference type="Pfam" id="PF19694">
    <property type="entry name" value="DUF6194"/>
    <property type="match status" value="1"/>
</dbReference>
<feature type="domain" description="DUF6194" evidence="1">
    <location>
        <begin position="1"/>
        <end position="143"/>
    </location>
</feature>
<evidence type="ECO:0000313" key="2">
    <source>
        <dbReference type="EMBL" id="GAA4658474.1"/>
    </source>
</evidence>
<dbReference type="RefSeq" id="WP_346055500.1">
    <property type="nucleotide sequence ID" value="NZ_BAABIB010000111.1"/>
</dbReference>
<comment type="caution">
    <text evidence="2">The sequence shown here is derived from an EMBL/GenBank/DDBJ whole genome shotgun (WGS) entry which is preliminary data.</text>
</comment>
<sequence length="152" mass="16705">MGITEIIEFVGGLDGVLTLQPGPGDGSPEISWGDAFFYYAPDGVVPKTQPFATIVTKDYPGDETSRLNRPGAFRVNLFAGKEIFKQWTGHTPPEDAEDVVIAHPVYGRQGWLAVVNPGPRTENTVRDLLRAAHDLARSRWRRNDRRGSGSGE</sequence>
<dbReference type="InterPro" id="IPR045676">
    <property type="entry name" value="DUF6194"/>
</dbReference>